<feature type="transmembrane region" description="Helical" evidence="2">
    <location>
        <begin position="145"/>
        <end position="164"/>
    </location>
</feature>
<feature type="transmembrane region" description="Helical" evidence="2">
    <location>
        <begin position="252"/>
        <end position="277"/>
    </location>
</feature>
<dbReference type="Gene3D" id="3.90.50.10">
    <property type="entry name" value="Photosynthetic Reaction Center, subunit H, domain 2"/>
    <property type="match status" value="1"/>
</dbReference>
<dbReference type="Proteomes" id="UP000198716">
    <property type="component" value="Unassembled WGS sequence"/>
</dbReference>
<proteinExistence type="predicted"/>
<evidence type="ECO:0000256" key="1">
    <source>
        <dbReference type="SAM" id="MobiDB-lite"/>
    </source>
</evidence>
<dbReference type="GO" id="GO:0030077">
    <property type="term" value="C:plasma membrane light-harvesting complex"/>
    <property type="evidence" value="ECO:0007669"/>
    <property type="project" value="InterPro"/>
</dbReference>
<gene>
    <name evidence="4" type="ORF">SAMN04487819_11271</name>
</gene>
<dbReference type="GO" id="GO:0019684">
    <property type="term" value="P:photosynthesis, light reaction"/>
    <property type="evidence" value="ECO:0007669"/>
    <property type="project" value="InterPro"/>
</dbReference>
<keyword evidence="2" id="KW-0472">Membrane</keyword>
<name>A0A1I2A1A2_9ACTN</name>
<protein>
    <submittedName>
        <fullName evidence="4">PRC-barrel domain-containing protein</fullName>
    </submittedName>
</protein>
<keyword evidence="5" id="KW-1185">Reference proteome</keyword>
<evidence type="ECO:0000313" key="5">
    <source>
        <dbReference type="Proteomes" id="UP000198716"/>
    </source>
</evidence>
<feature type="compositionally biased region" description="Basic and acidic residues" evidence="1">
    <location>
        <begin position="1"/>
        <end position="31"/>
    </location>
</feature>
<dbReference type="InterPro" id="IPR014747">
    <property type="entry name" value="Bac_photo_RC_H_C"/>
</dbReference>
<dbReference type="InterPro" id="IPR011033">
    <property type="entry name" value="PRC_barrel-like_sf"/>
</dbReference>
<dbReference type="EMBL" id="FOMZ01000012">
    <property type="protein sequence ID" value="SFE37884.1"/>
    <property type="molecule type" value="Genomic_DNA"/>
</dbReference>
<keyword evidence="2" id="KW-0812">Transmembrane</keyword>
<reference evidence="5" key="1">
    <citation type="submission" date="2016-10" db="EMBL/GenBank/DDBJ databases">
        <authorList>
            <person name="Varghese N."/>
            <person name="Submissions S."/>
        </authorList>
    </citation>
    <scope>NUCLEOTIDE SEQUENCE [LARGE SCALE GENOMIC DNA]</scope>
    <source>
        <strain evidence="5">DSM 45004</strain>
    </source>
</reference>
<feature type="region of interest" description="Disordered" evidence="1">
    <location>
        <begin position="1"/>
        <end position="49"/>
    </location>
</feature>
<feature type="transmembrane region" description="Helical" evidence="2">
    <location>
        <begin position="184"/>
        <end position="203"/>
    </location>
</feature>
<dbReference type="Pfam" id="PF05239">
    <property type="entry name" value="PRC"/>
    <property type="match status" value="1"/>
</dbReference>
<evidence type="ECO:0000256" key="2">
    <source>
        <dbReference type="SAM" id="Phobius"/>
    </source>
</evidence>
<accession>A0A1I2A1A2</accession>
<dbReference type="InterPro" id="IPR027275">
    <property type="entry name" value="PRC-brl_dom"/>
</dbReference>
<evidence type="ECO:0000313" key="4">
    <source>
        <dbReference type="EMBL" id="SFE37884.1"/>
    </source>
</evidence>
<keyword evidence="2" id="KW-1133">Transmembrane helix</keyword>
<feature type="domain" description="PRC-barrel" evidence="3">
    <location>
        <begin position="36"/>
        <end position="100"/>
    </location>
</feature>
<dbReference type="SUPFAM" id="SSF50346">
    <property type="entry name" value="PRC-barrel domain"/>
    <property type="match status" value="1"/>
</dbReference>
<sequence>MSTPHHDPEPGPEHTGPEHTGPEHTGPEHTGAEPGPDLSGRTVVDRDGSRLGKLEQVYLGPRSGSPTWGVVRAGGKQRFVPLHDADPRQGAVRITASKRQVRSAPTAAADAELRPEFEGRLAEHYAGAPNTTRGSVSSVRRSRGALSGVLLVLLGAWTGLIPFVGPYFGYGFGSTQPWSFTVDRLLLCVLPALAILFGGLSLVPTRNRFLASVASVLAMAGGVWLVIGPSLSRLWGTEGVATPIGAPLGSPGMWVAAQLGFFFAVGAVVVAVSATAFGRLTVRSVRD</sequence>
<evidence type="ECO:0000259" key="3">
    <source>
        <dbReference type="Pfam" id="PF05239"/>
    </source>
</evidence>
<dbReference type="AlphaFoldDB" id="A0A1I2A1A2"/>
<feature type="transmembrane region" description="Helical" evidence="2">
    <location>
        <begin position="210"/>
        <end position="232"/>
    </location>
</feature>
<dbReference type="RefSeq" id="WP_092928562.1">
    <property type="nucleotide sequence ID" value="NZ_FOMZ01000012.1"/>
</dbReference>
<organism evidence="4 5">
    <name type="scientific">Actinopolyspora alba</name>
    <dbReference type="NCBI Taxonomy" id="673379"/>
    <lineage>
        <taxon>Bacteria</taxon>
        <taxon>Bacillati</taxon>
        <taxon>Actinomycetota</taxon>
        <taxon>Actinomycetes</taxon>
        <taxon>Actinopolysporales</taxon>
        <taxon>Actinopolysporaceae</taxon>
        <taxon>Actinopolyspora</taxon>
        <taxon>Actinopolyspora alba group</taxon>
    </lineage>
</organism>